<dbReference type="InterPro" id="IPR038404">
    <property type="entry name" value="TRAP_DctP_sf"/>
</dbReference>
<dbReference type="OrthoDB" id="9780733at2"/>
<protein>
    <submittedName>
        <fullName evidence="4">Uncharacterized protein</fullName>
    </submittedName>
</protein>
<gene>
    <name evidence="4" type="ORF">BOO69_20040</name>
</gene>
<evidence type="ECO:0000256" key="1">
    <source>
        <dbReference type="ARBA" id="ARBA00004418"/>
    </source>
</evidence>
<keyword evidence="3" id="KW-0574">Periplasm</keyword>
<dbReference type="InterPro" id="IPR018389">
    <property type="entry name" value="DctP_fam"/>
</dbReference>
<evidence type="ECO:0000313" key="4">
    <source>
        <dbReference type="EMBL" id="APE45864.1"/>
    </source>
</evidence>
<keyword evidence="2" id="KW-0732">Signal</keyword>
<proteinExistence type="predicted"/>
<keyword evidence="5" id="KW-1185">Reference proteome</keyword>
<dbReference type="EMBL" id="CP018080">
    <property type="protein sequence ID" value="APE45864.1"/>
    <property type="molecule type" value="Genomic_DNA"/>
</dbReference>
<dbReference type="Proteomes" id="UP000181897">
    <property type="component" value="Plasmid unnamed4"/>
</dbReference>
<dbReference type="Gene3D" id="3.40.190.170">
    <property type="entry name" value="Bacterial extracellular solute-binding protein, family 7"/>
    <property type="match status" value="1"/>
</dbReference>
<dbReference type="GO" id="GO:0055085">
    <property type="term" value="P:transmembrane transport"/>
    <property type="evidence" value="ECO:0007669"/>
    <property type="project" value="InterPro"/>
</dbReference>
<dbReference type="GO" id="GO:0042597">
    <property type="term" value="C:periplasmic space"/>
    <property type="evidence" value="ECO:0007669"/>
    <property type="project" value="UniProtKB-SubCell"/>
</dbReference>
<dbReference type="PANTHER" id="PTHR33376">
    <property type="match status" value="1"/>
</dbReference>
<geneLocation type="plasmid" evidence="4 5">
    <name>unnamed4</name>
</geneLocation>
<organism evidence="4 5">
    <name type="scientific">Sulfitobacter alexandrii</name>
    <dbReference type="NCBI Taxonomy" id="1917485"/>
    <lineage>
        <taxon>Bacteria</taxon>
        <taxon>Pseudomonadati</taxon>
        <taxon>Pseudomonadota</taxon>
        <taxon>Alphaproteobacteria</taxon>
        <taxon>Rhodobacterales</taxon>
        <taxon>Roseobacteraceae</taxon>
        <taxon>Sulfitobacter</taxon>
    </lineage>
</organism>
<name>A0A1J0WNX3_9RHOB</name>
<evidence type="ECO:0000256" key="2">
    <source>
        <dbReference type="ARBA" id="ARBA00022729"/>
    </source>
</evidence>
<evidence type="ECO:0000256" key="3">
    <source>
        <dbReference type="ARBA" id="ARBA00022764"/>
    </source>
</evidence>
<sequence>MLSYSALPPALIPQVNDGVQIYNYDGVDDIIAEAWVPEGVKAFKSLFLGDPIAFWSKEPINSVSELGGFKVRSFGYAAKTLEKLGASPVFMPHEEVYTALSQGSIDGSMTAASYYKRANYFEVAPYFYDSGWYEFVQMATLASLNTWEGLSEAQQSILTYAMASLGREMQHLTWLEYRQMLTEFEEMGATHIKWGPEDVAAIREAGASFLPEVREMSPKVNEGIDILQGHVDKFYG</sequence>
<keyword evidence="4" id="KW-0614">Plasmid</keyword>
<comment type="subcellular location">
    <subcellularLocation>
        <location evidence="1">Periplasm</location>
    </subcellularLocation>
</comment>
<accession>A0A1J0WNX3</accession>
<evidence type="ECO:0000313" key="5">
    <source>
        <dbReference type="Proteomes" id="UP000181897"/>
    </source>
</evidence>
<dbReference type="KEGG" id="suam:BOO69_20040"/>
<dbReference type="AlphaFoldDB" id="A0A1J0WNX3"/>
<dbReference type="NCBIfam" id="NF037995">
    <property type="entry name" value="TRAP_S1"/>
    <property type="match status" value="1"/>
</dbReference>
<dbReference type="PANTHER" id="PTHR33376:SF5">
    <property type="entry name" value="EXTRACYTOPLASMIC SOLUTE RECEPTOR PROTEIN"/>
    <property type="match status" value="1"/>
</dbReference>
<reference evidence="4 5" key="1">
    <citation type="submission" date="2016-11" db="EMBL/GenBank/DDBJ databases">
        <title>Complete genome sequence of Sulfitobacter sp. AM1-D1, a toxic bacteria associated with marine dinoflagellate Alexandrium minutum in East China Sea.</title>
        <authorList>
            <person name="Yang Q."/>
            <person name="Zhang X."/>
            <person name="Tian X."/>
        </authorList>
    </citation>
    <scope>NUCLEOTIDE SEQUENCE [LARGE SCALE GENOMIC DNA]</scope>
    <source>
        <strain evidence="4 5">AM1-D1</strain>
        <plasmid evidence="4 5">unnamed4</plasmid>
    </source>
</reference>
<dbReference type="Pfam" id="PF03480">
    <property type="entry name" value="DctP"/>
    <property type="match status" value="1"/>
</dbReference>